<dbReference type="CDD" id="cd17328">
    <property type="entry name" value="MFS_spinster_like"/>
    <property type="match status" value="1"/>
</dbReference>
<feature type="transmembrane region" description="Helical" evidence="6">
    <location>
        <begin position="126"/>
        <end position="145"/>
    </location>
</feature>
<dbReference type="PROSITE" id="PS50850">
    <property type="entry name" value="MFS"/>
    <property type="match status" value="1"/>
</dbReference>
<sequence>MNEQPQSAAILPNMASATKPKPSAASVVGATTALVLLTALNFVNYIDRYILPGVQEQIKGEFHTTDAQIGSLTLWFMLAYMFTSPITGWLGDRFPRKPMIVIAALFWSGINFLTATVHSYDSLNVRHAALGVGEASFGIFAPAILADFYPEDQRNRVLTIFNVAIPVGAALGYLIGGTVGEHHGWRMSFIVSAVPGVILALLIAFFMKEPARGASQHDKAKLKKDTVVTLLKNKAYLASILGYAAVTFSLGGISWWMPSFLQRVDGRSESSAAFLMGAITVVTGLGGTIVGGTIAQKWSYKNSKALYLVPAWSALLAVPPALLCFFGPKPFTLPSLAVAVFLIFLGTGPVNAATVNAVRPEIRATALAGQLFMIHALGDAISPRIIGSISDRSNLNTGLGATLITLVLAAIIFFVGSRYAPELHSSEMQVAA</sequence>
<evidence type="ECO:0000256" key="6">
    <source>
        <dbReference type="SAM" id="Phobius"/>
    </source>
</evidence>
<dbReference type="PANTHER" id="PTHR23505:SF79">
    <property type="entry name" value="PROTEIN SPINSTER"/>
    <property type="match status" value="1"/>
</dbReference>
<feature type="transmembrane region" description="Helical" evidence="6">
    <location>
        <begin position="272"/>
        <end position="294"/>
    </location>
</feature>
<reference evidence="8" key="1">
    <citation type="journal article" date="2014" name="Int. J. Syst. Evol. Microbiol.">
        <title>Complete genome sequence of Corynebacterium casei LMG S-19264T (=DSM 44701T), isolated from a smear-ripened cheese.</title>
        <authorList>
            <consortium name="US DOE Joint Genome Institute (JGI-PGF)"/>
            <person name="Walter F."/>
            <person name="Albersmeier A."/>
            <person name="Kalinowski J."/>
            <person name="Ruckert C."/>
        </authorList>
    </citation>
    <scope>NUCLEOTIDE SEQUENCE</scope>
    <source>
        <strain evidence="8">CGMCC 1.12997</strain>
    </source>
</reference>
<feature type="transmembrane region" description="Helical" evidence="6">
    <location>
        <begin position="157"/>
        <end position="175"/>
    </location>
</feature>
<dbReference type="InterPro" id="IPR011701">
    <property type="entry name" value="MFS"/>
</dbReference>
<protein>
    <submittedName>
        <fullName evidence="8">MFS transporter</fullName>
    </submittedName>
</protein>
<evidence type="ECO:0000256" key="3">
    <source>
        <dbReference type="ARBA" id="ARBA00022692"/>
    </source>
</evidence>
<feature type="transmembrane region" description="Helical" evidence="6">
    <location>
        <begin position="24"/>
        <end position="46"/>
    </location>
</feature>
<evidence type="ECO:0000313" key="8">
    <source>
        <dbReference type="EMBL" id="GGG76343.1"/>
    </source>
</evidence>
<organism evidence="8 9">
    <name type="scientific">Edaphobacter dinghuensis</name>
    <dbReference type="NCBI Taxonomy" id="1560005"/>
    <lineage>
        <taxon>Bacteria</taxon>
        <taxon>Pseudomonadati</taxon>
        <taxon>Acidobacteriota</taxon>
        <taxon>Terriglobia</taxon>
        <taxon>Terriglobales</taxon>
        <taxon>Acidobacteriaceae</taxon>
        <taxon>Edaphobacter</taxon>
    </lineage>
</organism>
<evidence type="ECO:0000256" key="5">
    <source>
        <dbReference type="ARBA" id="ARBA00023136"/>
    </source>
</evidence>
<dbReference type="InterPro" id="IPR044770">
    <property type="entry name" value="MFS_spinster-like"/>
</dbReference>
<dbReference type="AlphaFoldDB" id="A0A917HE49"/>
<dbReference type="Pfam" id="PF07690">
    <property type="entry name" value="MFS_1"/>
    <property type="match status" value="1"/>
</dbReference>
<feature type="transmembrane region" description="Helical" evidence="6">
    <location>
        <begin position="306"/>
        <end position="328"/>
    </location>
</feature>
<dbReference type="InterPro" id="IPR020846">
    <property type="entry name" value="MFS_dom"/>
</dbReference>
<comment type="subcellular location">
    <subcellularLocation>
        <location evidence="1">Membrane</location>
        <topology evidence="1">Multi-pass membrane protein</topology>
    </subcellularLocation>
</comment>
<proteinExistence type="predicted"/>
<feature type="transmembrane region" description="Helical" evidence="6">
    <location>
        <begin position="398"/>
        <end position="416"/>
    </location>
</feature>
<evidence type="ECO:0000256" key="1">
    <source>
        <dbReference type="ARBA" id="ARBA00004141"/>
    </source>
</evidence>
<evidence type="ECO:0000256" key="2">
    <source>
        <dbReference type="ARBA" id="ARBA00022448"/>
    </source>
</evidence>
<evidence type="ECO:0000259" key="7">
    <source>
        <dbReference type="PROSITE" id="PS50850"/>
    </source>
</evidence>
<keyword evidence="9" id="KW-1185">Reference proteome</keyword>
<dbReference type="Gene3D" id="1.20.1250.20">
    <property type="entry name" value="MFS general substrate transporter like domains"/>
    <property type="match status" value="1"/>
</dbReference>
<feature type="domain" description="Major facilitator superfamily (MFS) profile" evidence="7">
    <location>
        <begin position="33"/>
        <end position="424"/>
    </location>
</feature>
<dbReference type="RefSeq" id="WP_317890863.1">
    <property type="nucleotide sequence ID" value="NZ_JAGSYJ010000002.1"/>
</dbReference>
<reference evidence="8" key="2">
    <citation type="submission" date="2020-09" db="EMBL/GenBank/DDBJ databases">
        <authorList>
            <person name="Sun Q."/>
            <person name="Zhou Y."/>
        </authorList>
    </citation>
    <scope>NUCLEOTIDE SEQUENCE</scope>
    <source>
        <strain evidence="8">CGMCC 1.12997</strain>
    </source>
</reference>
<feature type="transmembrane region" description="Helical" evidence="6">
    <location>
        <begin position="235"/>
        <end position="257"/>
    </location>
</feature>
<dbReference type="SUPFAM" id="SSF103473">
    <property type="entry name" value="MFS general substrate transporter"/>
    <property type="match status" value="1"/>
</dbReference>
<name>A0A917HE49_9BACT</name>
<gene>
    <name evidence="8" type="ORF">GCM10011585_19090</name>
</gene>
<keyword evidence="5 6" id="KW-0472">Membrane</keyword>
<dbReference type="PANTHER" id="PTHR23505">
    <property type="entry name" value="SPINSTER"/>
    <property type="match status" value="1"/>
</dbReference>
<dbReference type="EMBL" id="BMGT01000002">
    <property type="protein sequence ID" value="GGG76343.1"/>
    <property type="molecule type" value="Genomic_DNA"/>
</dbReference>
<keyword evidence="2" id="KW-0813">Transport</keyword>
<dbReference type="GO" id="GO:0022857">
    <property type="term" value="F:transmembrane transporter activity"/>
    <property type="evidence" value="ECO:0007669"/>
    <property type="project" value="InterPro"/>
</dbReference>
<comment type="caution">
    <text evidence="8">The sequence shown here is derived from an EMBL/GenBank/DDBJ whole genome shotgun (WGS) entry which is preliminary data.</text>
</comment>
<feature type="transmembrane region" description="Helical" evidence="6">
    <location>
        <begin position="72"/>
        <end position="91"/>
    </location>
</feature>
<evidence type="ECO:0000256" key="4">
    <source>
        <dbReference type="ARBA" id="ARBA00022989"/>
    </source>
</evidence>
<dbReference type="GO" id="GO:0016020">
    <property type="term" value="C:membrane"/>
    <property type="evidence" value="ECO:0007669"/>
    <property type="project" value="UniProtKB-SubCell"/>
</dbReference>
<feature type="transmembrane region" description="Helical" evidence="6">
    <location>
        <begin position="187"/>
        <end position="207"/>
    </location>
</feature>
<dbReference type="InterPro" id="IPR036259">
    <property type="entry name" value="MFS_trans_sf"/>
</dbReference>
<evidence type="ECO:0000313" key="9">
    <source>
        <dbReference type="Proteomes" id="UP000647241"/>
    </source>
</evidence>
<dbReference type="Proteomes" id="UP000647241">
    <property type="component" value="Unassembled WGS sequence"/>
</dbReference>
<keyword evidence="4 6" id="KW-1133">Transmembrane helix</keyword>
<keyword evidence="3 6" id="KW-0812">Transmembrane</keyword>
<accession>A0A917HE49</accession>
<feature type="transmembrane region" description="Helical" evidence="6">
    <location>
        <begin position="98"/>
        <end position="120"/>
    </location>
</feature>
<feature type="transmembrane region" description="Helical" evidence="6">
    <location>
        <begin position="334"/>
        <end position="355"/>
    </location>
</feature>